<feature type="chain" id="PRO_5045305711" description="LPXTG-motif cell wall anchor domain-containing protein" evidence="3">
    <location>
        <begin position="23"/>
        <end position="286"/>
    </location>
</feature>
<feature type="transmembrane region" description="Helical" evidence="2">
    <location>
        <begin position="261"/>
        <end position="282"/>
    </location>
</feature>
<evidence type="ECO:0000313" key="4">
    <source>
        <dbReference type="EMBL" id="SHI31859.1"/>
    </source>
</evidence>
<dbReference type="RefSeq" id="WP_073451161.1">
    <property type="nucleotide sequence ID" value="NZ_FQYL01000001.1"/>
</dbReference>
<protein>
    <recommendedName>
        <fullName evidence="6">LPXTG-motif cell wall anchor domain-containing protein</fullName>
    </recommendedName>
</protein>
<feature type="compositionally biased region" description="Basic and acidic residues" evidence="1">
    <location>
        <begin position="56"/>
        <end position="66"/>
    </location>
</feature>
<accession>A0ABY1HZ90</accession>
<sequence length="286" mass="26472">MSKLPRLAAGGAAAVLSLGLMAAPNAAAEGAGGASDATNTSNGASSTINDPSIADDPGKQGADDPKNATPTITASAPSVEVGKAITITVAGLPPAAASEVIANPGGIALGTVTPDSKGAGTVDWTVGKEVKPGDYTISLKDNPKAGARIIVTAPKTGADAANPGSSSKDAVPGGAPSAAPSTSATPSASSAPSATPAPTATPAATATQAAPSTAAVSSAPAASAAATPSATADTAPSITAGAGAPADSAASQSASLARTGASTVLGVLAVGLVTAGIVLRAASRRA</sequence>
<organism evidence="4 5">
    <name type="scientific">Actinomyces denticolens</name>
    <dbReference type="NCBI Taxonomy" id="52767"/>
    <lineage>
        <taxon>Bacteria</taxon>
        <taxon>Bacillati</taxon>
        <taxon>Actinomycetota</taxon>
        <taxon>Actinomycetes</taxon>
        <taxon>Actinomycetales</taxon>
        <taxon>Actinomycetaceae</taxon>
        <taxon>Actinomyces</taxon>
    </lineage>
</organism>
<gene>
    <name evidence="4" type="ORF">SAMN05216246_101214</name>
</gene>
<dbReference type="Proteomes" id="UP000184390">
    <property type="component" value="Unassembled WGS sequence"/>
</dbReference>
<keyword evidence="3" id="KW-0732">Signal</keyword>
<keyword evidence="2" id="KW-0472">Membrane</keyword>
<reference evidence="4 5" key="1">
    <citation type="submission" date="2016-11" db="EMBL/GenBank/DDBJ databases">
        <authorList>
            <person name="Varghese N."/>
            <person name="Submissions S."/>
        </authorList>
    </citation>
    <scope>NUCLEOTIDE SEQUENCE [LARGE SCALE GENOMIC DNA]</scope>
    <source>
        <strain evidence="4 5">PA</strain>
    </source>
</reference>
<keyword evidence="2" id="KW-0812">Transmembrane</keyword>
<comment type="caution">
    <text evidence="4">The sequence shown here is derived from an EMBL/GenBank/DDBJ whole genome shotgun (WGS) entry which is preliminary data.</text>
</comment>
<name>A0ABY1HZ90_9ACTO</name>
<feature type="compositionally biased region" description="Polar residues" evidence="1">
    <location>
        <begin position="38"/>
        <end position="50"/>
    </location>
</feature>
<evidence type="ECO:0000313" key="5">
    <source>
        <dbReference type="Proteomes" id="UP000184390"/>
    </source>
</evidence>
<evidence type="ECO:0000256" key="3">
    <source>
        <dbReference type="SAM" id="SignalP"/>
    </source>
</evidence>
<evidence type="ECO:0008006" key="6">
    <source>
        <dbReference type="Google" id="ProtNLM"/>
    </source>
</evidence>
<keyword evidence="5" id="KW-1185">Reference proteome</keyword>
<evidence type="ECO:0000256" key="1">
    <source>
        <dbReference type="SAM" id="MobiDB-lite"/>
    </source>
</evidence>
<evidence type="ECO:0000256" key="2">
    <source>
        <dbReference type="SAM" id="Phobius"/>
    </source>
</evidence>
<dbReference type="EMBL" id="FQYL01000001">
    <property type="protein sequence ID" value="SHI31859.1"/>
    <property type="molecule type" value="Genomic_DNA"/>
</dbReference>
<feature type="region of interest" description="Disordered" evidence="1">
    <location>
        <begin position="155"/>
        <end position="256"/>
    </location>
</feature>
<proteinExistence type="predicted"/>
<feature type="signal peptide" evidence="3">
    <location>
        <begin position="1"/>
        <end position="22"/>
    </location>
</feature>
<feature type="compositionally biased region" description="Low complexity" evidence="1">
    <location>
        <begin position="27"/>
        <end position="37"/>
    </location>
</feature>
<feature type="region of interest" description="Disordered" evidence="1">
    <location>
        <begin position="27"/>
        <end position="76"/>
    </location>
</feature>
<keyword evidence="2" id="KW-1133">Transmembrane helix</keyword>
<feature type="compositionally biased region" description="Low complexity" evidence="1">
    <location>
        <begin position="175"/>
        <end position="256"/>
    </location>
</feature>